<evidence type="ECO:0000313" key="1">
    <source>
        <dbReference type="EMBL" id="SER98009.1"/>
    </source>
</evidence>
<protein>
    <submittedName>
        <fullName evidence="1">Uncharacterized protein</fullName>
    </submittedName>
</protein>
<dbReference type="Proteomes" id="UP000198929">
    <property type="component" value="Unassembled WGS sequence"/>
</dbReference>
<gene>
    <name evidence="1" type="ORF">SAMN05661109_01460</name>
</gene>
<dbReference type="AlphaFoldDB" id="A0A1H9TM57"/>
<name>A0A1H9TM57_9CORY</name>
<sequence>MRINGRSLRVDHPRLGSVDADLTGTIHALAGNEHPKAPRRLAQSLIDQMLAAPRGEGTTTANVYAALRPRLKPVEDGTGNFTRDTQLTVVLDTGDGFKTMTERALARIDEPDTLRRAAQVNLRADIESTFDVQVTEREGGVISIEAVGSELASAATDLAMVLDTFAPRIDRSQGLLFGIPSHSTIYVAPVEAGQPLIDALNCLAKLCVTYPTGQPLSRLVHFWMDGAVDTLSSFDRDAGAIVITPNDYLTRLLRPDGNAEG</sequence>
<proteinExistence type="predicted"/>
<keyword evidence="2" id="KW-1185">Reference proteome</keyword>
<dbReference type="EMBL" id="FOGQ01000006">
    <property type="protein sequence ID" value="SER98009.1"/>
    <property type="molecule type" value="Genomic_DNA"/>
</dbReference>
<evidence type="ECO:0000313" key="2">
    <source>
        <dbReference type="Proteomes" id="UP000198929"/>
    </source>
</evidence>
<accession>A0A1H9TM57</accession>
<reference evidence="2" key="1">
    <citation type="submission" date="2016-10" db="EMBL/GenBank/DDBJ databases">
        <authorList>
            <person name="Varghese N."/>
            <person name="Submissions S."/>
        </authorList>
    </citation>
    <scope>NUCLEOTIDE SEQUENCE [LARGE SCALE GENOMIC DNA]</scope>
    <source>
        <strain evidence="2">DSM 20524</strain>
    </source>
</reference>
<organism evidence="1 2">
    <name type="scientific">Corynebacterium cystitidis DSM 20524</name>
    <dbReference type="NCBI Taxonomy" id="1121357"/>
    <lineage>
        <taxon>Bacteria</taxon>
        <taxon>Bacillati</taxon>
        <taxon>Actinomycetota</taxon>
        <taxon>Actinomycetes</taxon>
        <taxon>Mycobacteriales</taxon>
        <taxon>Corynebacteriaceae</taxon>
        <taxon>Corynebacterium</taxon>
    </lineage>
</organism>